<dbReference type="RefSeq" id="WP_412442210.1">
    <property type="nucleotide sequence ID" value="NZ_CACRUT010000008.1"/>
</dbReference>
<name>A0A6N3ASF3_9BACT</name>
<sequence>MKCIIRHIPFLLLGACFVASGWLKGVDPYGTSLKLSEYFRVWGWSGFVADHPLAWSVCLCAGELCLGLLLLSGVFRKAVAWGTVAAMSAFTALTAWLAFSPVGMSVQDCGCFGDAFTLGHGATLLKNVLLWALAVWHLWVVRAETWHGLKGWRTTACCAVFSLAVPLYSAVWLPPVDFLPFGRGAALSAVPGFGVYDGRYEEVTDSLMEVSGSKPLVAVVSRRTLTADDLRKLSGLRAEAGAGRISLCLWTLPGLNGGAGMDVFYTDEVTLKSLLRAGAGLVVVDGGIVRAKRNLSVFRPARFGRNVTVGEMMEEDAGLPWRYGVCVLAGLAVMVWVRRKETEGGR</sequence>
<feature type="transmembrane region" description="Helical" evidence="5">
    <location>
        <begin position="78"/>
        <end position="99"/>
    </location>
</feature>
<feature type="transmembrane region" description="Helical" evidence="5">
    <location>
        <begin position="52"/>
        <end position="71"/>
    </location>
</feature>
<comment type="subcellular location">
    <subcellularLocation>
        <location evidence="1">Membrane</location>
        <topology evidence="1">Multi-pass membrane protein</topology>
    </subcellularLocation>
</comment>
<proteinExistence type="predicted"/>
<protein>
    <recommendedName>
        <fullName evidence="6">Methylamine utilisation protein MauE domain-containing protein</fullName>
    </recommendedName>
</protein>
<dbReference type="GO" id="GO:0016020">
    <property type="term" value="C:membrane"/>
    <property type="evidence" value="ECO:0007669"/>
    <property type="project" value="UniProtKB-SubCell"/>
</dbReference>
<keyword evidence="2 5" id="KW-0812">Transmembrane</keyword>
<organism evidence="7">
    <name type="scientific">Paraprevotella clara</name>
    <dbReference type="NCBI Taxonomy" id="454154"/>
    <lineage>
        <taxon>Bacteria</taxon>
        <taxon>Pseudomonadati</taxon>
        <taxon>Bacteroidota</taxon>
        <taxon>Bacteroidia</taxon>
        <taxon>Bacteroidales</taxon>
        <taxon>Prevotellaceae</taxon>
        <taxon>Paraprevotella</taxon>
    </lineage>
</organism>
<keyword evidence="4 5" id="KW-0472">Membrane</keyword>
<gene>
    <name evidence="7" type="ORF">PCLFYP37_01513</name>
</gene>
<evidence type="ECO:0000256" key="1">
    <source>
        <dbReference type="ARBA" id="ARBA00004141"/>
    </source>
</evidence>
<feature type="domain" description="Methylamine utilisation protein MauE" evidence="6">
    <location>
        <begin position="8"/>
        <end position="139"/>
    </location>
</feature>
<dbReference type="GO" id="GO:0030416">
    <property type="term" value="P:methylamine metabolic process"/>
    <property type="evidence" value="ECO:0007669"/>
    <property type="project" value="InterPro"/>
</dbReference>
<reference evidence="7" key="1">
    <citation type="submission" date="2019-11" db="EMBL/GenBank/DDBJ databases">
        <authorList>
            <person name="Feng L."/>
        </authorList>
    </citation>
    <scope>NUCLEOTIDE SEQUENCE</scope>
    <source>
        <strain evidence="7">PclaraLFYP37</strain>
    </source>
</reference>
<evidence type="ECO:0000256" key="2">
    <source>
        <dbReference type="ARBA" id="ARBA00022692"/>
    </source>
</evidence>
<evidence type="ECO:0000256" key="4">
    <source>
        <dbReference type="ARBA" id="ARBA00023136"/>
    </source>
</evidence>
<feature type="transmembrane region" description="Helical" evidence="5">
    <location>
        <begin position="119"/>
        <end position="140"/>
    </location>
</feature>
<evidence type="ECO:0000256" key="5">
    <source>
        <dbReference type="SAM" id="Phobius"/>
    </source>
</evidence>
<dbReference type="Pfam" id="PF07291">
    <property type="entry name" value="MauE"/>
    <property type="match status" value="1"/>
</dbReference>
<evidence type="ECO:0000256" key="3">
    <source>
        <dbReference type="ARBA" id="ARBA00022989"/>
    </source>
</evidence>
<accession>A0A6N3ASF3</accession>
<evidence type="ECO:0000313" key="7">
    <source>
        <dbReference type="EMBL" id="VYT93467.1"/>
    </source>
</evidence>
<keyword evidence="3 5" id="KW-1133">Transmembrane helix</keyword>
<evidence type="ECO:0000259" key="6">
    <source>
        <dbReference type="Pfam" id="PF07291"/>
    </source>
</evidence>
<feature type="transmembrane region" description="Helical" evidence="5">
    <location>
        <begin position="152"/>
        <end position="173"/>
    </location>
</feature>
<dbReference type="InterPro" id="IPR009908">
    <property type="entry name" value="Methylamine_util_MauE"/>
</dbReference>
<dbReference type="AlphaFoldDB" id="A0A6N3ASF3"/>
<dbReference type="EMBL" id="CACRUT010000008">
    <property type="protein sequence ID" value="VYT93467.1"/>
    <property type="molecule type" value="Genomic_DNA"/>
</dbReference>